<evidence type="ECO:0000256" key="1">
    <source>
        <dbReference type="ARBA" id="ARBA00004377"/>
    </source>
</evidence>
<name>A0A1L3ZIC1_RHILE</name>
<dbReference type="Proteomes" id="UP000183050">
    <property type="component" value="Plasmid unnamed1"/>
</dbReference>
<evidence type="ECO:0000256" key="10">
    <source>
        <dbReference type="SAM" id="Coils"/>
    </source>
</evidence>
<dbReference type="GO" id="GO:0009306">
    <property type="term" value="P:protein secretion"/>
    <property type="evidence" value="ECO:0007669"/>
    <property type="project" value="InterPro"/>
</dbReference>
<accession>A0A1L3ZIC1</accession>
<dbReference type="SUPFAM" id="SSF111369">
    <property type="entry name" value="HlyD-like secretion proteins"/>
    <property type="match status" value="1"/>
</dbReference>
<protein>
    <recommendedName>
        <fullName evidence="9">Membrane fusion protein (MFP) family protein</fullName>
    </recommendedName>
</protein>
<feature type="domain" description="CzcB-like barrel-sandwich hybrid" evidence="11">
    <location>
        <begin position="78"/>
        <end position="339"/>
    </location>
</feature>
<keyword evidence="7 9" id="KW-1133">Transmembrane helix</keyword>
<dbReference type="GO" id="GO:0005886">
    <property type="term" value="C:plasma membrane"/>
    <property type="evidence" value="ECO:0007669"/>
    <property type="project" value="UniProtKB-SubCell"/>
</dbReference>
<comment type="subcellular location">
    <subcellularLocation>
        <location evidence="1 9">Cell inner membrane</location>
        <topology evidence="1 9">Single-pass membrane protein</topology>
    </subcellularLocation>
</comment>
<keyword evidence="5 9" id="KW-0997">Cell inner membrane</keyword>
<dbReference type="Gene3D" id="2.40.30.170">
    <property type="match status" value="1"/>
</dbReference>
<evidence type="ECO:0000259" key="12">
    <source>
        <dbReference type="Pfam" id="PF26002"/>
    </source>
</evidence>
<evidence type="ECO:0000256" key="5">
    <source>
        <dbReference type="ARBA" id="ARBA00022519"/>
    </source>
</evidence>
<dbReference type="AlphaFoldDB" id="A0A1L3ZIC1"/>
<proteinExistence type="inferred from homology"/>
<keyword evidence="4 9" id="KW-1003">Cell membrane</keyword>
<evidence type="ECO:0000313" key="14">
    <source>
        <dbReference type="Proteomes" id="UP000183050"/>
    </source>
</evidence>
<dbReference type="PROSITE" id="PS00543">
    <property type="entry name" value="HLYD_FAMILY"/>
    <property type="match status" value="1"/>
</dbReference>
<dbReference type="PRINTS" id="PR01490">
    <property type="entry name" value="RTXTOXIND"/>
</dbReference>
<dbReference type="PANTHER" id="PTHR30386">
    <property type="entry name" value="MEMBRANE FUSION SUBUNIT OF EMRAB-TOLC MULTIDRUG EFFLUX PUMP"/>
    <property type="match status" value="1"/>
</dbReference>
<keyword evidence="8 9" id="KW-0472">Membrane</keyword>
<organism evidence="13 14">
    <name type="scientific">Rhizobium leguminosarum</name>
    <dbReference type="NCBI Taxonomy" id="384"/>
    <lineage>
        <taxon>Bacteria</taxon>
        <taxon>Pseudomonadati</taxon>
        <taxon>Pseudomonadota</taxon>
        <taxon>Alphaproteobacteria</taxon>
        <taxon>Hyphomicrobiales</taxon>
        <taxon>Rhizobiaceae</taxon>
        <taxon>Rhizobium/Agrobacterium group</taxon>
        <taxon>Rhizobium</taxon>
    </lineage>
</organism>
<evidence type="ECO:0000313" key="13">
    <source>
        <dbReference type="EMBL" id="API55405.1"/>
    </source>
</evidence>
<evidence type="ECO:0000256" key="2">
    <source>
        <dbReference type="ARBA" id="ARBA00009477"/>
    </source>
</evidence>
<dbReference type="Pfam" id="PF25973">
    <property type="entry name" value="BSH_CzcB"/>
    <property type="match status" value="1"/>
</dbReference>
<comment type="similarity">
    <text evidence="2 9">Belongs to the membrane fusion protein (MFP) (TC 8.A.1) family.</text>
</comment>
<dbReference type="EMBL" id="CP018229">
    <property type="protein sequence ID" value="API55405.1"/>
    <property type="molecule type" value="Genomic_DNA"/>
</dbReference>
<dbReference type="InterPro" id="IPR006144">
    <property type="entry name" value="Secretion_HlyD_CS"/>
</dbReference>
<keyword evidence="3 9" id="KW-0813">Transport</keyword>
<dbReference type="InterPro" id="IPR010129">
    <property type="entry name" value="T1SS_HlyD"/>
</dbReference>
<reference evidence="13 14" key="1">
    <citation type="submission" date="2016-11" db="EMBL/GenBank/DDBJ databases">
        <title>Rhizobium leguminosarum bv. viciae strain Vaf12 isolated from Vavilovia formosa root nodules from Russia, Dagestan.</title>
        <authorList>
            <person name="Kimeklis A."/>
        </authorList>
    </citation>
    <scope>NUCLEOTIDE SEQUENCE [LARGE SCALE GENOMIC DNA]</scope>
    <source>
        <strain evidence="13 14">Vaf-108</strain>
        <plasmid evidence="14">Plasmid unnamed1</plasmid>
    </source>
</reference>
<evidence type="ECO:0000256" key="7">
    <source>
        <dbReference type="ARBA" id="ARBA00022989"/>
    </source>
</evidence>
<feature type="transmembrane region" description="Helical" evidence="9">
    <location>
        <begin position="38"/>
        <end position="59"/>
    </location>
</feature>
<keyword evidence="13" id="KW-0614">Plasmid</keyword>
<evidence type="ECO:0000256" key="6">
    <source>
        <dbReference type="ARBA" id="ARBA00022692"/>
    </source>
</evidence>
<feature type="coiled-coil region" evidence="10">
    <location>
        <begin position="175"/>
        <end position="216"/>
    </location>
</feature>
<evidence type="ECO:0000256" key="3">
    <source>
        <dbReference type="ARBA" id="ARBA00022448"/>
    </source>
</evidence>
<gene>
    <name evidence="13" type="ORF">BMW22_28285</name>
</gene>
<feature type="domain" description="AprE-like beta-barrel" evidence="12">
    <location>
        <begin position="347"/>
        <end position="398"/>
    </location>
</feature>
<keyword evidence="6 9" id="KW-0812">Transmembrane</keyword>
<dbReference type="InterPro" id="IPR058647">
    <property type="entry name" value="BSH_CzcB-like"/>
</dbReference>
<dbReference type="PANTHER" id="PTHR30386:SF27">
    <property type="entry name" value="MEMBRANE FUSION PROTEIN (MFP) FAMILY PROTEIN"/>
    <property type="match status" value="1"/>
</dbReference>
<geneLocation type="plasmid" evidence="13">
    <name>unnamed1</name>
</geneLocation>
<evidence type="ECO:0000256" key="4">
    <source>
        <dbReference type="ARBA" id="ARBA00022475"/>
    </source>
</evidence>
<dbReference type="Gene3D" id="2.40.50.100">
    <property type="match status" value="1"/>
</dbReference>
<dbReference type="Pfam" id="PF26002">
    <property type="entry name" value="Beta-barrel_AprE"/>
    <property type="match status" value="1"/>
</dbReference>
<dbReference type="RefSeq" id="WP_072641076.1">
    <property type="nucleotide sequence ID" value="NZ_CP018229.1"/>
</dbReference>
<dbReference type="InterPro" id="IPR058982">
    <property type="entry name" value="Beta-barrel_AprE"/>
</dbReference>
<keyword evidence="10" id="KW-0175">Coiled coil</keyword>
<evidence type="ECO:0000256" key="9">
    <source>
        <dbReference type="RuleBase" id="RU365093"/>
    </source>
</evidence>
<evidence type="ECO:0000256" key="8">
    <source>
        <dbReference type="ARBA" id="ARBA00023136"/>
    </source>
</evidence>
<evidence type="ECO:0000259" key="11">
    <source>
        <dbReference type="Pfam" id="PF25973"/>
    </source>
</evidence>
<sequence>MTVAARTIAASPPPTRSRSDNQFLAPALEVLETPPSPVGTALLLIICLLAAVALAWVYLGRIDIIATAQGKIQPVGRVKVVQPLYGGKVVGLPPANGTEVHRGDVLFQLDSTEAIADERDAETALASVQAEATRRREALVAAAAAGGTRGVHIAWAADVPEKLRQREDAILASELGELEASLTSLRSQMRQKEGERDHLQDTLDEQTSLVDTLQQRVTMRSTLVGENAGPIAGVIDATETLKTQRTQLAIQKGQLADAVAGIDVLGAEIEKTRSAFISDQTEKLGDAERQAEDLEQRLAKSRAELAQMTVRSPIDGVVQASVISTEGQVVTAGEEVMRVVPAGATLELEVYVPNRDIGFVHVGQPAVVKLDAFPFTQYGTVPATITKIATDAIPEQDAERREEDAAAAPQTSLFAGAERTQNLVFAVTLKLEQNAVRADGSDVPLSPGMSATAEVRTGSRRILAYVFSPLVEVASDAMKER</sequence>
<dbReference type="NCBIfam" id="TIGR01843">
    <property type="entry name" value="type_I_hlyD"/>
    <property type="match status" value="1"/>
</dbReference>
<feature type="coiled-coil region" evidence="10">
    <location>
        <begin position="277"/>
        <end position="311"/>
    </location>
</feature>
<dbReference type="InterPro" id="IPR050739">
    <property type="entry name" value="MFP"/>
</dbReference>